<protein>
    <submittedName>
        <fullName evidence="12">Protein TonB</fullName>
    </submittedName>
</protein>
<dbReference type="PANTHER" id="PTHR33446:SF2">
    <property type="entry name" value="PROTEIN TONB"/>
    <property type="match status" value="1"/>
</dbReference>
<proteinExistence type="inferred from homology"/>
<dbReference type="AlphaFoldDB" id="A0A919BFE4"/>
<dbReference type="SUPFAM" id="SSF74653">
    <property type="entry name" value="TolA/TonB C-terminal domain"/>
    <property type="match status" value="1"/>
</dbReference>
<comment type="subcellular location">
    <subcellularLocation>
        <location evidence="1">Cell inner membrane</location>
        <topology evidence="1">Single-pass membrane protein</topology>
        <orientation evidence="1">Periplasmic side</orientation>
    </subcellularLocation>
</comment>
<keyword evidence="9" id="KW-0472">Membrane</keyword>
<evidence type="ECO:0000256" key="10">
    <source>
        <dbReference type="SAM" id="MobiDB-lite"/>
    </source>
</evidence>
<comment type="caution">
    <text evidence="12">The sequence shown here is derived from an EMBL/GenBank/DDBJ whole genome shotgun (WGS) entry which is preliminary data.</text>
</comment>
<name>A0A919BFE4_9GAMM</name>
<sequence length="257" mass="28409">MVFAVHLMFIGLMFVELTPEPVPPKKVLQGMLVTRSQPVVFEQAHSVNEPPPAIENEMPPVKEQAPVKPITQPLESSQVDNVQVEAQRAVPTPVNKNDTPIKPDAKLSQPNPEQKLLEKIKPADKPIEKTIAPIAPKQSTKPTETPTPTPQPAKAVVEAEQDIVPPRVDATLGQNPAPPYPRISRRLKEEGTVLLEIYILANGQVGEMRIKQSSGFNRLDQAARAAVAKWRYQPATKNGQSIGFWYVQPIYFSLTDT</sequence>
<gene>
    <name evidence="12" type="ORF">GCM10017161_14660</name>
</gene>
<dbReference type="Gene3D" id="3.30.1150.10">
    <property type="match status" value="1"/>
</dbReference>
<evidence type="ECO:0000256" key="9">
    <source>
        <dbReference type="ARBA" id="ARBA00023136"/>
    </source>
</evidence>
<dbReference type="EMBL" id="BNCK01000003">
    <property type="protein sequence ID" value="GHF88065.1"/>
    <property type="molecule type" value="Genomic_DNA"/>
</dbReference>
<evidence type="ECO:0000256" key="3">
    <source>
        <dbReference type="ARBA" id="ARBA00022448"/>
    </source>
</evidence>
<keyword evidence="5" id="KW-0997">Cell inner membrane</keyword>
<evidence type="ECO:0000313" key="13">
    <source>
        <dbReference type="Proteomes" id="UP000623842"/>
    </source>
</evidence>
<dbReference type="InterPro" id="IPR037682">
    <property type="entry name" value="TonB_C"/>
</dbReference>
<dbReference type="InterPro" id="IPR051045">
    <property type="entry name" value="TonB-dependent_transducer"/>
</dbReference>
<accession>A0A919BFE4</accession>
<dbReference type="GO" id="GO:0005886">
    <property type="term" value="C:plasma membrane"/>
    <property type="evidence" value="ECO:0007669"/>
    <property type="project" value="UniProtKB-SubCell"/>
</dbReference>
<dbReference type="GO" id="GO:0015031">
    <property type="term" value="P:protein transport"/>
    <property type="evidence" value="ECO:0007669"/>
    <property type="project" value="UniProtKB-KW"/>
</dbReference>
<evidence type="ECO:0000256" key="5">
    <source>
        <dbReference type="ARBA" id="ARBA00022519"/>
    </source>
</evidence>
<organism evidence="12 13">
    <name type="scientific">Thalassotalea marina</name>
    <dbReference type="NCBI Taxonomy" id="1673741"/>
    <lineage>
        <taxon>Bacteria</taxon>
        <taxon>Pseudomonadati</taxon>
        <taxon>Pseudomonadota</taxon>
        <taxon>Gammaproteobacteria</taxon>
        <taxon>Alteromonadales</taxon>
        <taxon>Colwelliaceae</taxon>
        <taxon>Thalassotalea</taxon>
    </lineage>
</organism>
<evidence type="ECO:0000256" key="8">
    <source>
        <dbReference type="ARBA" id="ARBA00022989"/>
    </source>
</evidence>
<dbReference type="PROSITE" id="PS52015">
    <property type="entry name" value="TONB_CTD"/>
    <property type="match status" value="1"/>
</dbReference>
<evidence type="ECO:0000256" key="7">
    <source>
        <dbReference type="ARBA" id="ARBA00022927"/>
    </source>
</evidence>
<comment type="similarity">
    <text evidence="2">Belongs to the TonB family.</text>
</comment>
<keyword evidence="6" id="KW-0812">Transmembrane</keyword>
<keyword evidence="7" id="KW-0653">Protein transport</keyword>
<dbReference type="GO" id="GO:0055085">
    <property type="term" value="P:transmembrane transport"/>
    <property type="evidence" value="ECO:0007669"/>
    <property type="project" value="InterPro"/>
</dbReference>
<evidence type="ECO:0000259" key="11">
    <source>
        <dbReference type="PROSITE" id="PS52015"/>
    </source>
</evidence>
<keyword evidence="13" id="KW-1185">Reference proteome</keyword>
<feature type="region of interest" description="Disordered" evidence="10">
    <location>
        <begin position="87"/>
        <end position="112"/>
    </location>
</feature>
<feature type="domain" description="TonB C-terminal" evidence="11">
    <location>
        <begin position="165"/>
        <end position="257"/>
    </location>
</feature>
<dbReference type="Pfam" id="PF03544">
    <property type="entry name" value="TonB_C"/>
    <property type="match status" value="1"/>
</dbReference>
<keyword evidence="4" id="KW-1003">Cell membrane</keyword>
<evidence type="ECO:0000256" key="2">
    <source>
        <dbReference type="ARBA" id="ARBA00006555"/>
    </source>
</evidence>
<evidence type="ECO:0000256" key="6">
    <source>
        <dbReference type="ARBA" id="ARBA00022692"/>
    </source>
</evidence>
<evidence type="ECO:0000313" key="12">
    <source>
        <dbReference type="EMBL" id="GHF88065.1"/>
    </source>
</evidence>
<dbReference type="NCBIfam" id="TIGR01352">
    <property type="entry name" value="tonB_Cterm"/>
    <property type="match status" value="1"/>
</dbReference>
<keyword evidence="3" id="KW-0813">Transport</keyword>
<reference evidence="12" key="2">
    <citation type="submission" date="2020-09" db="EMBL/GenBank/DDBJ databases">
        <authorList>
            <person name="Sun Q."/>
            <person name="Kim S."/>
        </authorList>
    </citation>
    <scope>NUCLEOTIDE SEQUENCE</scope>
    <source>
        <strain evidence="12">KCTC 42731</strain>
    </source>
</reference>
<evidence type="ECO:0000256" key="4">
    <source>
        <dbReference type="ARBA" id="ARBA00022475"/>
    </source>
</evidence>
<dbReference type="Proteomes" id="UP000623842">
    <property type="component" value="Unassembled WGS sequence"/>
</dbReference>
<dbReference type="InterPro" id="IPR006260">
    <property type="entry name" value="TonB/TolA_C"/>
</dbReference>
<keyword evidence="8" id="KW-1133">Transmembrane helix</keyword>
<reference evidence="12" key="1">
    <citation type="journal article" date="2014" name="Int. J. Syst. Evol. Microbiol.">
        <title>Complete genome sequence of Corynebacterium casei LMG S-19264T (=DSM 44701T), isolated from a smear-ripened cheese.</title>
        <authorList>
            <consortium name="US DOE Joint Genome Institute (JGI-PGF)"/>
            <person name="Walter F."/>
            <person name="Albersmeier A."/>
            <person name="Kalinowski J."/>
            <person name="Ruckert C."/>
        </authorList>
    </citation>
    <scope>NUCLEOTIDE SEQUENCE</scope>
    <source>
        <strain evidence="12">KCTC 42731</strain>
    </source>
</reference>
<dbReference type="PANTHER" id="PTHR33446">
    <property type="entry name" value="PROTEIN TONB-RELATED"/>
    <property type="match status" value="1"/>
</dbReference>
<evidence type="ECO:0000256" key="1">
    <source>
        <dbReference type="ARBA" id="ARBA00004383"/>
    </source>
</evidence>